<accession>A0A179DBQ1</accession>
<keyword evidence="3" id="KW-0812">Transmembrane</keyword>
<dbReference type="InterPro" id="IPR017850">
    <property type="entry name" value="Alkaline_phosphatase_core_sf"/>
</dbReference>
<comment type="caution">
    <text evidence="5">The sequence shown here is derived from an EMBL/GenBank/DDBJ whole genome shotgun (WGS) entry which is preliminary data.</text>
</comment>
<evidence type="ECO:0000313" key="5">
    <source>
        <dbReference type="EMBL" id="OAQ37883.1"/>
    </source>
</evidence>
<keyword evidence="3" id="KW-1133">Transmembrane helix</keyword>
<proteinExistence type="inferred from homology"/>
<dbReference type="RefSeq" id="WP_068823860.1">
    <property type="nucleotide sequence ID" value="NZ_LWHJ01000033.1"/>
</dbReference>
<evidence type="ECO:0000256" key="2">
    <source>
        <dbReference type="ARBA" id="ARBA00022801"/>
    </source>
</evidence>
<keyword evidence="3" id="KW-0472">Membrane</keyword>
<dbReference type="GO" id="GO:0016787">
    <property type="term" value="F:hydrolase activity"/>
    <property type="evidence" value="ECO:0007669"/>
    <property type="project" value="UniProtKB-KW"/>
</dbReference>
<evidence type="ECO:0000256" key="1">
    <source>
        <dbReference type="ARBA" id="ARBA00008779"/>
    </source>
</evidence>
<dbReference type="InterPro" id="IPR052701">
    <property type="entry name" value="GAG_Ulvan_Degrading_Sulfatases"/>
</dbReference>
<dbReference type="Proteomes" id="UP000078459">
    <property type="component" value="Unassembled WGS sequence"/>
</dbReference>
<gene>
    <name evidence="5" type="ORF">A5893_16865</name>
</gene>
<dbReference type="InterPro" id="IPR024607">
    <property type="entry name" value="Sulfatase_CS"/>
</dbReference>
<feature type="domain" description="Sulfatase N-terminal" evidence="4">
    <location>
        <begin position="40"/>
        <end position="409"/>
    </location>
</feature>
<reference evidence="5 6" key="2">
    <citation type="submission" date="2016-06" db="EMBL/GenBank/DDBJ databases">
        <title>Pedobacter psychrophilus sp. nov., isolated from Antarctic fragmentary rock.</title>
        <authorList>
            <person name="Svec P."/>
        </authorList>
    </citation>
    <scope>NUCLEOTIDE SEQUENCE [LARGE SCALE GENOMIC DNA]</scope>
    <source>
        <strain evidence="5 6">CCM 8644</strain>
    </source>
</reference>
<evidence type="ECO:0000259" key="4">
    <source>
        <dbReference type="Pfam" id="PF00884"/>
    </source>
</evidence>
<dbReference type="OrthoDB" id="9764377at2"/>
<dbReference type="Pfam" id="PF00884">
    <property type="entry name" value="Sulfatase"/>
    <property type="match status" value="1"/>
</dbReference>
<dbReference type="PANTHER" id="PTHR43751">
    <property type="entry name" value="SULFATASE"/>
    <property type="match status" value="1"/>
</dbReference>
<reference evidence="5 6" key="1">
    <citation type="submission" date="2016-04" db="EMBL/GenBank/DDBJ databases">
        <authorList>
            <person name="Evans L.H."/>
            <person name="Alamgir A."/>
            <person name="Owens N."/>
            <person name="Weber N.D."/>
            <person name="Virtaneva K."/>
            <person name="Barbian K."/>
            <person name="Babar A."/>
            <person name="Rosenke K."/>
        </authorList>
    </citation>
    <scope>NUCLEOTIDE SEQUENCE [LARGE SCALE GENOMIC DNA]</scope>
    <source>
        <strain evidence="5 6">CCM 8644</strain>
    </source>
</reference>
<dbReference type="SUPFAM" id="SSF53649">
    <property type="entry name" value="Alkaline phosphatase-like"/>
    <property type="match status" value="1"/>
</dbReference>
<feature type="transmembrane region" description="Helical" evidence="3">
    <location>
        <begin position="7"/>
        <end position="27"/>
    </location>
</feature>
<keyword evidence="2" id="KW-0378">Hydrolase</keyword>
<dbReference type="Gene3D" id="3.30.1120.10">
    <property type="match status" value="1"/>
</dbReference>
<dbReference type="Gene3D" id="3.40.720.10">
    <property type="entry name" value="Alkaline Phosphatase, subunit A"/>
    <property type="match status" value="1"/>
</dbReference>
<comment type="similarity">
    <text evidence="1">Belongs to the sulfatase family.</text>
</comment>
<dbReference type="EMBL" id="LWHJ01000033">
    <property type="protein sequence ID" value="OAQ37883.1"/>
    <property type="molecule type" value="Genomic_DNA"/>
</dbReference>
<dbReference type="STRING" id="1826909.A5893_16865"/>
<evidence type="ECO:0000256" key="3">
    <source>
        <dbReference type="SAM" id="Phobius"/>
    </source>
</evidence>
<dbReference type="PROSITE" id="PS00523">
    <property type="entry name" value="SULFATASE_1"/>
    <property type="match status" value="1"/>
</dbReference>
<dbReference type="InterPro" id="IPR000917">
    <property type="entry name" value="Sulfatase_N"/>
</dbReference>
<name>A0A179DBQ1_9SPHI</name>
<dbReference type="PANTHER" id="PTHR43751:SF6">
    <property type="entry name" value="N-ACETYLGALACTOSAMINE-6-O-SULFATASE"/>
    <property type="match status" value="1"/>
</dbReference>
<dbReference type="CDD" id="cd16143">
    <property type="entry name" value="ARS_like"/>
    <property type="match status" value="1"/>
</dbReference>
<evidence type="ECO:0000313" key="6">
    <source>
        <dbReference type="Proteomes" id="UP000078459"/>
    </source>
</evidence>
<keyword evidence="6" id="KW-1185">Reference proteome</keyword>
<protein>
    <submittedName>
        <fullName evidence="5">Arylsulfatase</fullName>
    </submittedName>
</protein>
<organism evidence="5 6">
    <name type="scientific">Pedobacter psychrophilus</name>
    <dbReference type="NCBI Taxonomy" id="1826909"/>
    <lineage>
        <taxon>Bacteria</taxon>
        <taxon>Pseudomonadati</taxon>
        <taxon>Bacteroidota</taxon>
        <taxon>Sphingobacteriia</taxon>
        <taxon>Sphingobacteriales</taxon>
        <taxon>Sphingobacteriaceae</taxon>
        <taxon>Pedobacter</taxon>
    </lineage>
</organism>
<sequence>MDNNRKYFFEIAHRIIFVLLFFISPSITNQLMAQTNKDKPNVIFIYADDLGYGDVGCYGATKVKTPNIDKLASHGLLFKNGYATSATCTPSRYSLLTGQYAWRREDTGIATGDASLIIDPTKKSIADVFKLANYKTAVLGKWHLGLGNSPGPNWNHYISPGPLELGFDYSFIIPATLDRVPTVFVKDHQVLNLDLKDSMLVSYTHPVGNEPTGKNNPEKLKMMYSNGHDQTIVNGISRIGYMTGGNAARWKDEELAPIFIDETRNFISENKGNPFFIYFPSSDIHVPRSPNKMFVGKSGLGPRGDAILQLDWTVGQIVHILDSLKLSDNTLIVFSSDNGPVVDDGYKDKAVEMLNGHTPAGEFRGGKYSKFEAGTRVPFIVKWPGKVKAGTQSSAKISQVDLFATMAQLCQQKLDAQDAPDSFPLLNSLMGKDKVGRDYIISHNQGLAIIKGDWKYIDPSSGKSYNKFTNIETGNNTEPQLYNIKIDAGEQTNLASKHPETVESLKSLLKQIEQNPNSRTSKTN</sequence>
<dbReference type="AlphaFoldDB" id="A0A179DBQ1"/>